<feature type="domain" description="FBA" evidence="3">
    <location>
        <begin position="124"/>
        <end position="298"/>
    </location>
</feature>
<dbReference type="RefSeq" id="XP_038866680.1">
    <property type="nucleotide sequence ID" value="XM_039010752.1"/>
</dbReference>
<reference evidence="5" key="1">
    <citation type="submission" date="2025-08" db="UniProtKB">
        <authorList>
            <consortium name="RefSeq"/>
        </authorList>
    </citation>
    <scope>IDENTIFICATION</scope>
    <source>
        <tissue evidence="5">White muscle</tissue>
    </source>
</reference>
<dbReference type="Gene3D" id="1.20.1280.50">
    <property type="match status" value="1"/>
</dbReference>
<dbReference type="SMART" id="SM01198">
    <property type="entry name" value="FBA"/>
    <property type="match status" value="1"/>
</dbReference>
<keyword evidence="1" id="KW-0833">Ubl conjugation pathway</keyword>
<dbReference type="KEGG" id="snh:120061166"/>
<dbReference type="GO" id="GO:0006516">
    <property type="term" value="P:glycoprotein catabolic process"/>
    <property type="evidence" value="ECO:0007669"/>
    <property type="project" value="TreeGrafter"/>
</dbReference>
<dbReference type="GO" id="GO:0031146">
    <property type="term" value="P:SCF-dependent proteasomal ubiquitin-dependent protein catabolic process"/>
    <property type="evidence" value="ECO:0007669"/>
    <property type="project" value="TreeGrafter"/>
</dbReference>
<dbReference type="Proteomes" id="UP000808372">
    <property type="component" value="Chromosome 16"/>
</dbReference>
<evidence type="ECO:0000313" key="4">
    <source>
        <dbReference type="Proteomes" id="UP000808372"/>
    </source>
</evidence>
<sequence>MSDRFQHNLPIFPSVREEEEKREGSLGQTSVFSPGSVILFLSLGQRVSNLVNKNFTGKLPMLPLEVLEEILLNVHPHQVVCVCRLVCHEWKEVVDSDSLWRERCRREGYQTCDATKLPEDWRLFYFLCKKRRNLIKNPGAEDKFNGWQIMKNGGDQWNIEPGDLNNTAIKYFVTSYATCMKSQLIDLEEEGYRPSLMDDFQPAIVISDWYAPRWDCGSEYEICVELLNQKKKPIRKFSPDTVIFQQWNDQKWNQMTHVFKNYGPGVRYIRFIHGGKDTQFWAGWYGIRVTNSSVEICLSVDR</sequence>
<gene>
    <name evidence="5" type="primary">LOC120061166</name>
</gene>
<evidence type="ECO:0000259" key="2">
    <source>
        <dbReference type="PROSITE" id="PS50181"/>
    </source>
</evidence>
<dbReference type="GO" id="GO:0019005">
    <property type="term" value="C:SCF ubiquitin ligase complex"/>
    <property type="evidence" value="ECO:0007669"/>
    <property type="project" value="TreeGrafter"/>
</dbReference>
<feature type="domain" description="F-box" evidence="2">
    <location>
        <begin position="56"/>
        <end position="103"/>
    </location>
</feature>
<dbReference type="SMART" id="SM00256">
    <property type="entry name" value="FBOX"/>
    <property type="match status" value="1"/>
</dbReference>
<proteinExistence type="predicted"/>
<dbReference type="Pfam" id="PF12937">
    <property type="entry name" value="F-box-like"/>
    <property type="match status" value="1"/>
</dbReference>
<dbReference type="InterPro" id="IPR008979">
    <property type="entry name" value="Galactose-bd-like_sf"/>
</dbReference>
<dbReference type="PROSITE" id="PS50181">
    <property type="entry name" value="FBOX"/>
    <property type="match status" value="1"/>
</dbReference>
<evidence type="ECO:0000259" key="3">
    <source>
        <dbReference type="PROSITE" id="PS51114"/>
    </source>
</evidence>
<dbReference type="GO" id="GO:0036503">
    <property type="term" value="P:ERAD pathway"/>
    <property type="evidence" value="ECO:0007669"/>
    <property type="project" value="TreeGrafter"/>
</dbReference>
<keyword evidence="4" id="KW-1185">Reference proteome</keyword>
<dbReference type="FunFam" id="1.20.1280.50:FF:000002">
    <property type="entry name" value="F-box only protein 44"/>
    <property type="match status" value="1"/>
</dbReference>
<evidence type="ECO:0000256" key="1">
    <source>
        <dbReference type="ARBA" id="ARBA00022786"/>
    </source>
</evidence>
<evidence type="ECO:0000313" key="5">
    <source>
        <dbReference type="RefSeq" id="XP_038866680.1"/>
    </source>
</evidence>
<dbReference type="SUPFAM" id="SSF81383">
    <property type="entry name" value="F-box domain"/>
    <property type="match status" value="1"/>
</dbReference>
<accession>A0A8U1EZ54</accession>
<dbReference type="Pfam" id="PF04300">
    <property type="entry name" value="FBA"/>
    <property type="match status" value="1"/>
</dbReference>
<dbReference type="InterPro" id="IPR001810">
    <property type="entry name" value="F-box_dom"/>
</dbReference>
<dbReference type="AlphaFoldDB" id="A0A8U1EZ54"/>
<dbReference type="GO" id="GO:0061630">
    <property type="term" value="F:ubiquitin protein ligase activity"/>
    <property type="evidence" value="ECO:0007669"/>
    <property type="project" value="TreeGrafter"/>
</dbReference>
<dbReference type="FunFam" id="2.60.120.260:FF:000012">
    <property type="entry name" value="F-box only protein 2"/>
    <property type="match status" value="1"/>
</dbReference>
<dbReference type="PANTHER" id="PTHR12125">
    <property type="entry name" value="F-BOX ONLY PROTEIN 6-LIKE PROTEIN"/>
    <property type="match status" value="1"/>
</dbReference>
<protein>
    <submittedName>
        <fullName evidence="5">F-box only protein 6-like isoform X1</fullName>
    </submittedName>
</protein>
<dbReference type="GO" id="GO:0005737">
    <property type="term" value="C:cytoplasm"/>
    <property type="evidence" value="ECO:0007669"/>
    <property type="project" value="UniProtKB-ARBA"/>
</dbReference>
<dbReference type="PROSITE" id="PS51114">
    <property type="entry name" value="FBA"/>
    <property type="match status" value="1"/>
</dbReference>
<dbReference type="PANTHER" id="PTHR12125:SF12">
    <property type="entry name" value="F-BOX ONLY PROTEIN 6"/>
    <property type="match status" value="1"/>
</dbReference>
<dbReference type="SUPFAM" id="SSF49785">
    <property type="entry name" value="Galactose-binding domain-like"/>
    <property type="match status" value="1"/>
</dbReference>
<dbReference type="Gene3D" id="2.60.120.260">
    <property type="entry name" value="Galactose-binding domain-like"/>
    <property type="match status" value="1"/>
</dbReference>
<dbReference type="GeneID" id="120061166"/>
<organism evidence="4 5">
    <name type="scientific">Salvelinus namaycush</name>
    <name type="common">Lake trout</name>
    <name type="synonym">Salmo namaycush</name>
    <dbReference type="NCBI Taxonomy" id="8040"/>
    <lineage>
        <taxon>Eukaryota</taxon>
        <taxon>Metazoa</taxon>
        <taxon>Chordata</taxon>
        <taxon>Craniata</taxon>
        <taxon>Vertebrata</taxon>
        <taxon>Euteleostomi</taxon>
        <taxon>Actinopterygii</taxon>
        <taxon>Neopterygii</taxon>
        <taxon>Teleostei</taxon>
        <taxon>Protacanthopterygii</taxon>
        <taxon>Salmoniformes</taxon>
        <taxon>Salmonidae</taxon>
        <taxon>Salmoninae</taxon>
        <taxon>Salvelinus</taxon>
    </lineage>
</organism>
<dbReference type="InterPro" id="IPR036047">
    <property type="entry name" value="F-box-like_dom_sf"/>
</dbReference>
<dbReference type="InterPro" id="IPR007397">
    <property type="entry name" value="F-box-assoc_dom"/>
</dbReference>
<name>A0A8U1EZ54_SALNM</name>
<dbReference type="InterPro" id="IPR039752">
    <property type="entry name" value="F-box_only"/>
</dbReference>